<keyword evidence="4 9" id="KW-0812">Transmembrane</keyword>
<evidence type="ECO:0000256" key="9">
    <source>
        <dbReference type="HAMAP-Rule" id="MF_00161"/>
    </source>
</evidence>
<dbReference type="Proteomes" id="UP000628079">
    <property type="component" value="Unassembled WGS sequence"/>
</dbReference>
<name>A0A8H9KTJ5_9MICO</name>
<dbReference type="AlphaFoldDB" id="A0A8H9KTJ5"/>
<keyword evidence="7 9" id="KW-1133">Transmembrane helix</keyword>
<evidence type="ECO:0000256" key="7">
    <source>
        <dbReference type="ARBA" id="ARBA00022989"/>
    </source>
</evidence>
<evidence type="ECO:0000313" key="12">
    <source>
        <dbReference type="Proteomes" id="UP000628079"/>
    </source>
</evidence>
<evidence type="ECO:0000256" key="2">
    <source>
        <dbReference type="ARBA" id="ARBA00022475"/>
    </source>
</evidence>
<accession>A0A8H9KTJ5</accession>
<proteinExistence type="inferred from homology"/>
<evidence type="ECO:0000256" key="4">
    <source>
        <dbReference type="ARBA" id="ARBA00022692"/>
    </source>
</evidence>
<keyword evidence="8 9" id="KW-0472">Membrane</keyword>
<dbReference type="PRINTS" id="PR00781">
    <property type="entry name" value="LIPOSIGPTASE"/>
</dbReference>
<feature type="transmembrane region" description="Helical" evidence="9">
    <location>
        <begin position="112"/>
        <end position="137"/>
    </location>
</feature>
<feature type="active site" evidence="9">
    <location>
        <position position="122"/>
    </location>
</feature>
<evidence type="ECO:0000256" key="10">
    <source>
        <dbReference type="RuleBase" id="RU004181"/>
    </source>
</evidence>
<protein>
    <recommendedName>
        <fullName evidence="9">Lipoprotein signal peptidase</fullName>
        <ecNumber evidence="9">3.4.23.36</ecNumber>
    </recommendedName>
    <alternativeName>
        <fullName evidence="9">Prolipoprotein signal peptidase</fullName>
    </alternativeName>
    <alternativeName>
        <fullName evidence="9">Signal peptidase II</fullName>
        <shortName evidence="9">SPase II</shortName>
    </alternativeName>
</protein>
<comment type="function">
    <text evidence="9">This protein specifically catalyzes the removal of signal peptides from prolipoproteins.</text>
</comment>
<comment type="subcellular location">
    <subcellularLocation>
        <location evidence="9">Cell membrane</location>
        <topology evidence="9">Multi-pass membrane protein</topology>
    </subcellularLocation>
</comment>
<evidence type="ECO:0000256" key="5">
    <source>
        <dbReference type="ARBA" id="ARBA00022750"/>
    </source>
</evidence>
<evidence type="ECO:0000256" key="1">
    <source>
        <dbReference type="ARBA" id="ARBA00006139"/>
    </source>
</evidence>
<evidence type="ECO:0000256" key="6">
    <source>
        <dbReference type="ARBA" id="ARBA00022801"/>
    </source>
</evidence>
<keyword evidence="5 9" id="KW-0064">Aspartyl protease</keyword>
<dbReference type="GO" id="GO:0005886">
    <property type="term" value="C:plasma membrane"/>
    <property type="evidence" value="ECO:0007669"/>
    <property type="project" value="UniProtKB-SubCell"/>
</dbReference>
<dbReference type="PANTHER" id="PTHR33695">
    <property type="entry name" value="LIPOPROTEIN SIGNAL PEPTIDASE"/>
    <property type="match status" value="1"/>
</dbReference>
<dbReference type="InterPro" id="IPR001872">
    <property type="entry name" value="Peptidase_A8"/>
</dbReference>
<comment type="similarity">
    <text evidence="1 9 10">Belongs to the peptidase A8 family.</text>
</comment>
<organism evidence="11 12">
    <name type="scientific">Knoellia flava</name>
    <dbReference type="NCBI Taxonomy" id="913969"/>
    <lineage>
        <taxon>Bacteria</taxon>
        <taxon>Bacillati</taxon>
        <taxon>Actinomycetota</taxon>
        <taxon>Actinomycetes</taxon>
        <taxon>Micrococcales</taxon>
        <taxon>Intrasporangiaceae</taxon>
        <taxon>Knoellia</taxon>
    </lineage>
</organism>
<keyword evidence="2 9" id="KW-1003">Cell membrane</keyword>
<keyword evidence="6 9" id="KW-0378">Hydrolase</keyword>
<evidence type="ECO:0000313" key="11">
    <source>
        <dbReference type="EMBL" id="GGB88946.1"/>
    </source>
</evidence>
<dbReference type="RefSeq" id="WP_035947686.1">
    <property type="nucleotide sequence ID" value="NZ_BMEA01000004.1"/>
</dbReference>
<dbReference type="PANTHER" id="PTHR33695:SF1">
    <property type="entry name" value="LIPOPROTEIN SIGNAL PEPTIDASE"/>
    <property type="match status" value="1"/>
</dbReference>
<evidence type="ECO:0000256" key="3">
    <source>
        <dbReference type="ARBA" id="ARBA00022670"/>
    </source>
</evidence>
<comment type="caution">
    <text evidence="11">The sequence shown here is derived from an EMBL/GenBank/DDBJ whole genome shotgun (WGS) entry which is preliminary data.</text>
</comment>
<comment type="caution">
    <text evidence="9">Lacks conserved residue(s) required for the propagation of feature annotation.</text>
</comment>
<feature type="transmembrane region" description="Helical" evidence="9">
    <location>
        <begin position="49"/>
        <end position="68"/>
    </location>
</feature>
<comment type="catalytic activity">
    <reaction evidence="9">
        <text>Release of signal peptides from bacterial membrane prolipoproteins. Hydrolyzes -Xaa-Yaa-Zaa-|-(S,diacylglyceryl)Cys-, in which Xaa is hydrophobic (preferably Leu), and Yaa (Ala or Ser) and Zaa (Gly or Ala) have small, neutral side chains.</text>
        <dbReference type="EC" id="3.4.23.36"/>
    </reaction>
</comment>
<dbReference type="GO" id="GO:0004190">
    <property type="term" value="F:aspartic-type endopeptidase activity"/>
    <property type="evidence" value="ECO:0007669"/>
    <property type="project" value="UniProtKB-UniRule"/>
</dbReference>
<feature type="active site" evidence="9">
    <location>
        <position position="108"/>
    </location>
</feature>
<dbReference type="GO" id="GO:0006508">
    <property type="term" value="P:proteolysis"/>
    <property type="evidence" value="ECO:0007669"/>
    <property type="project" value="UniProtKB-KW"/>
</dbReference>
<dbReference type="UniPathway" id="UPA00665"/>
<evidence type="ECO:0000256" key="8">
    <source>
        <dbReference type="ARBA" id="ARBA00023136"/>
    </source>
</evidence>
<reference evidence="11" key="2">
    <citation type="submission" date="2020-09" db="EMBL/GenBank/DDBJ databases">
        <authorList>
            <person name="Sun Q."/>
            <person name="Zhou Y."/>
        </authorList>
    </citation>
    <scope>NUCLEOTIDE SEQUENCE</scope>
    <source>
        <strain evidence="11">CGMCC 1.10749</strain>
    </source>
</reference>
<dbReference type="EMBL" id="BMEA01000004">
    <property type="protein sequence ID" value="GGB88946.1"/>
    <property type="molecule type" value="Genomic_DNA"/>
</dbReference>
<gene>
    <name evidence="9" type="primary">lspA</name>
    <name evidence="11" type="ORF">GCM10011314_30950</name>
</gene>
<keyword evidence="3 9" id="KW-0645">Protease</keyword>
<reference evidence="11" key="1">
    <citation type="journal article" date="2014" name="Int. J. Syst. Evol. Microbiol.">
        <title>Complete genome sequence of Corynebacterium casei LMG S-19264T (=DSM 44701T), isolated from a smear-ripened cheese.</title>
        <authorList>
            <consortium name="US DOE Joint Genome Institute (JGI-PGF)"/>
            <person name="Walter F."/>
            <person name="Albersmeier A."/>
            <person name="Kalinowski J."/>
            <person name="Ruckert C."/>
        </authorList>
    </citation>
    <scope>NUCLEOTIDE SEQUENCE</scope>
    <source>
        <strain evidence="11">CGMCC 1.10749</strain>
    </source>
</reference>
<dbReference type="EC" id="3.4.23.36" evidence="9"/>
<comment type="pathway">
    <text evidence="9">Protein modification; lipoprotein biosynthesis (signal peptide cleavage).</text>
</comment>
<sequence length="168" mass="17443">MLTLVLDQGSKIWALDALTPGQPRDLLGPVLRLNLIRNPGAAFSLGDSVTWLLTLVALGIVVWVGRAATRVGHGGWAVTLGMLLGGAIGNLIDRILRAPGFGRGHVVDFIDYFGLFIGNVADIAIVVAAAFGAVLALRGIPLEGVTHGRHEAGEAHPEPEAGAGDPHV</sequence>
<dbReference type="Pfam" id="PF01252">
    <property type="entry name" value="Peptidase_A8"/>
    <property type="match status" value="1"/>
</dbReference>
<dbReference type="HAMAP" id="MF_00161">
    <property type="entry name" value="LspA"/>
    <property type="match status" value="1"/>
</dbReference>
<feature type="transmembrane region" description="Helical" evidence="9">
    <location>
        <begin position="75"/>
        <end position="92"/>
    </location>
</feature>
<dbReference type="PROSITE" id="PS00855">
    <property type="entry name" value="SPASE_II"/>
    <property type="match status" value="1"/>
</dbReference>